<keyword evidence="8 12" id="KW-0560">Oxidoreductase</keyword>
<dbReference type="PANTHER" id="PTHR21256">
    <property type="entry name" value="HISTIDINOL DEHYDROGENASE HDH"/>
    <property type="match status" value="1"/>
</dbReference>
<evidence type="ECO:0000256" key="13">
    <source>
        <dbReference type="PIRNR" id="PIRNR000099"/>
    </source>
</evidence>
<comment type="caution">
    <text evidence="12">Lacks conserved residue(s) required for the propagation of feature annotation.</text>
</comment>
<dbReference type="Gene3D" id="3.40.50.1980">
    <property type="entry name" value="Nitrogenase molybdenum iron protein domain"/>
    <property type="match status" value="2"/>
</dbReference>
<dbReference type="InterPro" id="IPR001692">
    <property type="entry name" value="Histidinol_DH_CS"/>
</dbReference>
<evidence type="ECO:0000256" key="4">
    <source>
        <dbReference type="ARBA" id="ARBA00012965"/>
    </source>
</evidence>
<keyword evidence="10 12" id="KW-0368">Histidine biosynthesis</keyword>
<keyword evidence="9 12" id="KW-0520">NAD</keyword>
<evidence type="ECO:0000256" key="12">
    <source>
        <dbReference type="HAMAP-Rule" id="MF_01024"/>
    </source>
</evidence>
<dbReference type="EC" id="1.1.1.23" evidence="4 12"/>
<feature type="binding site" evidence="12 16">
    <location>
        <position position="365"/>
    </location>
    <ligand>
        <name>Zn(2+)</name>
        <dbReference type="ChEBI" id="CHEBI:29105"/>
    </ligand>
</feature>
<evidence type="ECO:0000256" key="17">
    <source>
        <dbReference type="RuleBase" id="RU004175"/>
    </source>
</evidence>
<dbReference type="PRINTS" id="PR00083">
    <property type="entry name" value="HOLDHDRGNASE"/>
</dbReference>
<dbReference type="PROSITE" id="PS00611">
    <property type="entry name" value="HISOL_DEHYDROGENASE"/>
    <property type="match status" value="1"/>
</dbReference>
<evidence type="ECO:0000313" key="18">
    <source>
        <dbReference type="EMBL" id="MBO2989979.1"/>
    </source>
</evidence>
<feature type="binding site" evidence="12 16">
    <location>
        <position position="265"/>
    </location>
    <ligand>
        <name>Zn(2+)</name>
        <dbReference type="ChEBI" id="CHEBI:29105"/>
    </ligand>
</feature>
<comment type="pathway">
    <text evidence="2 12">Amino-acid biosynthesis; L-histidine biosynthesis; L-histidine from 5-phospho-alpha-D-ribose 1-diphosphate: step 9/9.</text>
</comment>
<dbReference type="CDD" id="cd06572">
    <property type="entry name" value="Histidinol_dh"/>
    <property type="match status" value="1"/>
</dbReference>
<dbReference type="HAMAP" id="MF_01024">
    <property type="entry name" value="HisD"/>
    <property type="match status" value="1"/>
</dbReference>
<dbReference type="InterPro" id="IPR012131">
    <property type="entry name" value="Hstdl_DH"/>
</dbReference>
<evidence type="ECO:0000256" key="8">
    <source>
        <dbReference type="ARBA" id="ARBA00023002"/>
    </source>
</evidence>
<comment type="catalytic activity">
    <reaction evidence="11 12">
        <text>L-histidinol + 2 NAD(+) + H2O = L-histidine + 2 NADH + 3 H(+)</text>
        <dbReference type="Rhea" id="RHEA:20641"/>
        <dbReference type="ChEBI" id="CHEBI:15377"/>
        <dbReference type="ChEBI" id="CHEBI:15378"/>
        <dbReference type="ChEBI" id="CHEBI:57540"/>
        <dbReference type="ChEBI" id="CHEBI:57595"/>
        <dbReference type="ChEBI" id="CHEBI:57699"/>
        <dbReference type="ChEBI" id="CHEBI:57945"/>
        <dbReference type="EC" id="1.1.1.23"/>
    </reaction>
</comment>
<evidence type="ECO:0000256" key="10">
    <source>
        <dbReference type="ARBA" id="ARBA00023102"/>
    </source>
</evidence>
<feature type="binding site" evidence="12 15">
    <location>
        <position position="365"/>
    </location>
    <ligand>
        <name>substrate</name>
    </ligand>
</feature>
<keyword evidence="19" id="KW-1185">Reference proteome</keyword>
<feature type="binding site" evidence="12 15">
    <location>
        <position position="424"/>
    </location>
    <ligand>
        <name>substrate</name>
    </ligand>
</feature>
<dbReference type="FunFam" id="3.40.50.1980:FF:000001">
    <property type="entry name" value="Histidinol dehydrogenase"/>
    <property type="match status" value="1"/>
</dbReference>
<feature type="binding site" evidence="12 15">
    <location>
        <position position="240"/>
    </location>
    <ligand>
        <name>substrate</name>
    </ligand>
</feature>
<dbReference type="InterPro" id="IPR016161">
    <property type="entry name" value="Ald_DH/histidinol_DH"/>
</dbReference>
<comment type="caution">
    <text evidence="18">The sequence shown here is derived from an EMBL/GenBank/DDBJ whole genome shotgun (WGS) entry which is preliminary data.</text>
</comment>
<evidence type="ECO:0000256" key="14">
    <source>
        <dbReference type="PIRSR" id="PIRSR000099-1"/>
    </source>
</evidence>
<keyword evidence="12" id="KW-0028">Amino-acid biosynthesis</keyword>
<organism evidence="18 19">
    <name type="scientific">Leucobacter tardus</name>
    <dbReference type="NCBI Taxonomy" id="501483"/>
    <lineage>
        <taxon>Bacteria</taxon>
        <taxon>Bacillati</taxon>
        <taxon>Actinomycetota</taxon>
        <taxon>Actinomycetes</taxon>
        <taxon>Micrococcales</taxon>
        <taxon>Microbacteriaceae</taxon>
        <taxon>Leucobacter</taxon>
    </lineage>
</organism>
<dbReference type="PANTHER" id="PTHR21256:SF2">
    <property type="entry name" value="HISTIDINE BIOSYNTHESIS TRIFUNCTIONAL PROTEIN"/>
    <property type="match status" value="1"/>
</dbReference>
<evidence type="ECO:0000256" key="15">
    <source>
        <dbReference type="PIRSR" id="PIRSR000099-3"/>
    </source>
</evidence>
<evidence type="ECO:0000256" key="9">
    <source>
        <dbReference type="ARBA" id="ARBA00023027"/>
    </source>
</evidence>
<evidence type="ECO:0000256" key="5">
    <source>
        <dbReference type="ARBA" id="ARBA00016531"/>
    </source>
</evidence>
<evidence type="ECO:0000256" key="1">
    <source>
        <dbReference type="ARBA" id="ARBA00003850"/>
    </source>
</evidence>
<dbReference type="SUPFAM" id="SSF53720">
    <property type="entry name" value="ALDH-like"/>
    <property type="match status" value="1"/>
</dbReference>
<evidence type="ECO:0000256" key="6">
    <source>
        <dbReference type="ARBA" id="ARBA00022723"/>
    </source>
</evidence>
<dbReference type="InterPro" id="IPR022695">
    <property type="entry name" value="Histidinol_DH_monofunct"/>
</dbReference>
<feature type="binding site" evidence="12 16">
    <location>
        <position position="262"/>
    </location>
    <ligand>
        <name>Zn(2+)</name>
        <dbReference type="ChEBI" id="CHEBI:29105"/>
    </ligand>
</feature>
<feature type="binding site" evidence="12 15">
    <location>
        <position position="265"/>
    </location>
    <ligand>
        <name>substrate</name>
    </ligand>
</feature>
<gene>
    <name evidence="12 18" type="primary">hisD</name>
    <name evidence="18" type="ORF">J4H85_08250</name>
</gene>
<dbReference type="Gene3D" id="1.20.5.1300">
    <property type="match status" value="1"/>
</dbReference>
<keyword evidence="6 12" id="KW-0479">Metal-binding</keyword>
<dbReference type="GO" id="GO:0004399">
    <property type="term" value="F:histidinol dehydrogenase activity"/>
    <property type="evidence" value="ECO:0007669"/>
    <property type="project" value="UniProtKB-UniRule"/>
</dbReference>
<dbReference type="GO" id="GO:0008270">
    <property type="term" value="F:zinc ion binding"/>
    <property type="evidence" value="ECO:0007669"/>
    <property type="project" value="UniProtKB-UniRule"/>
</dbReference>
<sequence>MRTLDLRGRDLSRAELLDLVPRAAVDIGTAVERVRPLVEAVRDRGEAALREQGRDFDGVERHALRVPAERISASLETCPPQTRAALEQLIEKLRRASAAQVPAEQITTFGDGATVRQRWQPVSRVGLYAPGGKAAYPSSVIMNAVAAQAAGVPSLALASPAQRDNDGAPHESVLWAAALAGVTEVYAIGGAGAVAAFAYGVAEIDLAPVDVVTGPGNVFVAAAKRAVNGIVGIDAEAGTTEILVIADATANPAFVAADLISQAEHDEAAASVLVTDSAELAERVAAELATQVPKARWSERISVALAGAQSGVILVDDLETAARVSNAYGPEHLEIQTRDDDAVLDLIDDAGAIFIGPYTPVSLGDYLAGSNHVLPTGGTARFAAGLGAHSFLRPQQIIAYDRAALADTAAPLGALADAEGLPAHGQAVAARFVTDTDSSGEL</sequence>
<dbReference type="RefSeq" id="WP_208240326.1">
    <property type="nucleotide sequence ID" value="NZ_BAAAQU010000002.1"/>
</dbReference>
<dbReference type="PIRSF" id="PIRSF000099">
    <property type="entry name" value="Histidinol_dh"/>
    <property type="match status" value="1"/>
</dbReference>
<feature type="active site" description="Proton acceptor" evidence="12 14">
    <location>
        <position position="331"/>
    </location>
</feature>
<proteinExistence type="inferred from homology"/>
<feature type="active site" description="Proton acceptor" evidence="12 14">
    <location>
        <position position="332"/>
    </location>
</feature>
<feature type="binding site" evidence="12 15">
    <location>
        <position position="262"/>
    </location>
    <ligand>
        <name>substrate</name>
    </ligand>
</feature>
<comment type="function">
    <text evidence="1 12">Catalyzes the sequential NAD-dependent oxidations of L-histidinol to L-histidinaldehyde and then to L-histidine.</text>
</comment>
<evidence type="ECO:0000256" key="16">
    <source>
        <dbReference type="PIRSR" id="PIRSR000099-4"/>
    </source>
</evidence>
<evidence type="ECO:0000313" key="19">
    <source>
        <dbReference type="Proteomes" id="UP000668403"/>
    </source>
</evidence>
<dbReference type="EMBL" id="JAGFBF010000005">
    <property type="protein sequence ID" value="MBO2989979.1"/>
    <property type="molecule type" value="Genomic_DNA"/>
</dbReference>
<comment type="cofactor">
    <cofactor evidence="12 16">
        <name>Zn(2+)</name>
        <dbReference type="ChEBI" id="CHEBI:29105"/>
    </cofactor>
    <text evidence="12 16">Binds 1 zinc ion per subunit.</text>
</comment>
<evidence type="ECO:0000256" key="2">
    <source>
        <dbReference type="ARBA" id="ARBA00004940"/>
    </source>
</evidence>
<keyword evidence="7 12" id="KW-0862">Zinc</keyword>
<dbReference type="AlphaFoldDB" id="A0A939QLN7"/>
<name>A0A939QLN7_9MICO</name>
<evidence type="ECO:0000256" key="11">
    <source>
        <dbReference type="ARBA" id="ARBA00049489"/>
    </source>
</evidence>
<dbReference type="GO" id="GO:0000105">
    <property type="term" value="P:L-histidine biosynthetic process"/>
    <property type="evidence" value="ECO:0007669"/>
    <property type="project" value="UniProtKB-UniRule"/>
</dbReference>
<feature type="binding site" evidence="12 15">
    <location>
        <position position="332"/>
    </location>
    <ligand>
        <name>substrate</name>
    </ligand>
</feature>
<dbReference type="NCBIfam" id="TIGR00069">
    <property type="entry name" value="hisD"/>
    <property type="match status" value="1"/>
</dbReference>
<feature type="binding site" evidence="12 15">
    <location>
        <position position="419"/>
    </location>
    <ligand>
        <name>substrate</name>
    </ligand>
</feature>
<accession>A0A939QLN7</accession>
<evidence type="ECO:0000256" key="7">
    <source>
        <dbReference type="ARBA" id="ARBA00022833"/>
    </source>
</evidence>
<comment type="similarity">
    <text evidence="3 12 13 17">Belongs to the histidinol dehydrogenase family.</text>
</comment>
<evidence type="ECO:0000256" key="3">
    <source>
        <dbReference type="ARBA" id="ARBA00010178"/>
    </source>
</evidence>
<dbReference type="Proteomes" id="UP000668403">
    <property type="component" value="Unassembled WGS sequence"/>
</dbReference>
<dbReference type="GO" id="GO:0051287">
    <property type="term" value="F:NAD binding"/>
    <property type="evidence" value="ECO:0007669"/>
    <property type="project" value="InterPro"/>
</dbReference>
<dbReference type="GO" id="GO:0005829">
    <property type="term" value="C:cytosol"/>
    <property type="evidence" value="ECO:0007669"/>
    <property type="project" value="TreeGrafter"/>
</dbReference>
<feature type="binding site" evidence="12 16">
    <location>
        <position position="424"/>
    </location>
    <ligand>
        <name>Zn(2+)</name>
        <dbReference type="ChEBI" id="CHEBI:29105"/>
    </ligand>
</feature>
<reference evidence="18" key="1">
    <citation type="submission" date="2021-03" db="EMBL/GenBank/DDBJ databases">
        <title>Leucobacter chromiisoli sp. nov., isolated from chromium-containing soil of chemical plant.</title>
        <authorList>
            <person name="Xu Z."/>
        </authorList>
    </citation>
    <scope>NUCLEOTIDE SEQUENCE</scope>
    <source>
        <strain evidence="18">K 70/01</strain>
    </source>
</reference>
<protein>
    <recommendedName>
        <fullName evidence="5 12">Histidinol dehydrogenase</fullName>
        <shortName evidence="12">HDH</shortName>
        <ecNumber evidence="4 12">1.1.1.23</ecNumber>
    </recommendedName>
</protein>
<dbReference type="Pfam" id="PF00815">
    <property type="entry name" value="Histidinol_dh"/>
    <property type="match status" value="1"/>
</dbReference>